<dbReference type="Proteomes" id="UP000789405">
    <property type="component" value="Unassembled WGS sequence"/>
</dbReference>
<evidence type="ECO:0000256" key="1">
    <source>
        <dbReference type="SAM" id="MobiDB-lite"/>
    </source>
</evidence>
<dbReference type="OrthoDB" id="10492456at2759"/>
<sequence length="152" mass="17383">MSDIDNNKIGNKQQDDINTTHNETSNNEHDDNFKDQGYTWLSSGEMLNLPTKIFKDNTLPLDERQTILQSHLSTHNGQKLIENQAAKQEEIFGSTNLKEILEKENAKNKLEIILPDSDVVSKASHAFFLEKTTGSQMKTWENMFGELWVTNT</sequence>
<gene>
    <name evidence="2" type="ORF">DERYTH_LOCUS13493</name>
</gene>
<proteinExistence type="predicted"/>
<evidence type="ECO:0000313" key="2">
    <source>
        <dbReference type="EMBL" id="CAG8709573.1"/>
    </source>
</evidence>
<reference evidence="2" key="1">
    <citation type="submission" date="2021-06" db="EMBL/GenBank/DDBJ databases">
        <authorList>
            <person name="Kallberg Y."/>
            <person name="Tangrot J."/>
            <person name="Rosling A."/>
        </authorList>
    </citation>
    <scope>NUCLEOTIDE SEQUENCE</scope>
    <source>
        <strain evidence="2">MA453B</strain>
    </source>
</reference>
<evidence type="ECO:0000313" key="3">
    <source>
        <dbReference type="Proteomes" id="UP000789405"/>
    </source>
</evidence>
<name>A0A9N9N7I5_9GLOM</name>
<keyword evidence="3" id="KW-1185">Reference proteome</keyword>
<protein>
    <submittedName>
        <fullName evidence="2">21137_t:CDS:1</fullName>
    </submittedName>
</protein>
<feature type="region of interest" description="Disordered" evidence="1">
    <location>
        <begin position="1"/>
        <end position="37"/>
    </location>
</feature>
<comment type="caution">
    <text evidence="2">The sequence shown here is derived from an EMBL/GenBank/DDBJ whole genome shotgun (WGS) entry which is preliminary data.</text>
</comment>
<dbReference type="AlphaFoldDB" id="A0A9N9N7I5"/>
<organism evidence="2 3">
    <name type="scientific">Dentiscutata erythropus</name>
    <dbReference type="NCBI Taxonomy" id="1348616"/>
    <lineage>
        <taxon>Eukaryota</taxon>
        <taxon>Fungi</taxon>
        <taxon>Fungi incertae sedis</taxon>
        <taxon>Mucoromycota</taxon>
        <taxon>Glomeromycotina</taxon>
        <taxon>Glomeromycetes</taxon>
        <taxon>Diversisporales</taxon>
        <taxon>Gigasporaceae</taxon>
        <taxon>Dentiscutata</taxon>
    </lineage>
</organism>
<accession>A0A9N9N7I5</accession>
<dbReference type="EMBL" id="CAJVPY010009510">
    <property type="protein sequence ID" value="CAG8709573.1"/>
    <property type="molecule type" value="Genomic_DNA"/>
</dbReference>